<keyword evidence="2" id="KW-1185">Reference proteome</keyword>
<dbReference type="Proteomes" id="UP000286482">
    <property type="component" value="Unassembled WGS sequence"/>
</dbReference>
<sequence>MDNSLELFHKVLELEQKPNGRVVVPESFKRDKSIIAICDGKVEILNRIGDRNLDLDNFILLDEQA</sequence>
<proteinExistence type="predicted"/>
<protein>
    <submittedName>
        <fullName evidence="1">DUF2375 domain-containing protein</fullName>
    </submittedName>
</protein>
<dbReference type="OrthoDB" id="6228741at2"/>
<evidence type="ECO:0000313" key="1">
    <source>
        <dbReference type="EMBL" id="RKF21559.1"/>
    </source>
</evidence>
<evidence type="ECO:0000313" key="2">
    <source>
        <dbReference type="Proteomes" id="UP000286482"/>
    </source>
</evidence>
<accession>A0A420ELJ5</accession>
<organism evidence="1 2">
    <name type="scientific">Alginatibacterium sediminis</name>
    <dbReference type="NCBI Taxonomy" id="2164068"/>
    <lineage>
        <taxon>Bacteria</taxon>
        <taxon>Pseudomonadati</taxon>
        <taxon>Pseudomonadota</taxon>
        <taxon>Gammaproteobacteria</taxon>
        <taxon>Alteromonadales</taxon>
        <taxon>Alteromonadaceae</taxon>
        <taxon>Alginatibacterium</taxon>
    </lineage>
</organism>
<dbReference type="Pfam" id="PF09558">
    <property type="entry name" value="DUF2375"/>
    <property type="match status" value="1"/>
</dbReference>
<gene>
    <name evidence="1" type="ORF">DBZ36_01255</name>
</gene>
<name>A0A420ELJ5_9ALTE</name>
<dbReference type="AlphaFoldDB" id="A0A420ELJ5"/>
<comment type="caution">
    <text evidence="1">The sequence shown here is derived from an EMBL/GenBank/DDBJ whole genome shotgun (WGS) entry which is preliminary data.</text>
</comment>
<dbReference type="EMBL" id="RAQO01000002">
    <property type="protein sequence ID" value="RKF21559.1"/>
    <property type="molecule type" value="Genomic_DNA"/>
</dbReference>
<dbReference type="InterPro" id="IPR014271">
    <property type="entry name" value="CHP02922"/>
</dbReference>
<reference evidence="1 2" key="1">
    <citation type="submission" date="2018-09" db="EMBL/GenBank/DDBJ databases">
        <authorList>
            <person name="Wang Z."/>
        </authorList>
    </citation>
    <scope>NUCLEOTIDE SEQUENCE [LARGE SCALE GENOMIC DNA]</scope>
    <source>
        <strain evidence="1 2">ALS 81</strain>
    </source>
</reference>